<dbReference type="EC" id="3.1.1.-" evidence="3"/>
<dbReference type="PROSITE" id="PS00122">
    <property type="entry name" value="CARBOXYLESTERASE_B_1"/>
    <property type="match status" value="1"/>
</dbReference>
<dbReference type="OrthoDB" id="408631at2759"/>
<comment type="caution">
    <text evidence="5">The sequence shown here is derived from an EMBL/GenBank/DDBJ whole genome shotgun (WGS) entry which is preliminary data.</text>
</comment>
<evidence type="ECO:0000256" key="2">
    <source>
        <dbReference type="ARBA" id="ARBA00022801"/>
    </source>
</evidence>
<keyword evidence="3" id="KW-0732">Signal</keyword>
<evidence type="ECO:0000256" key="3">
    <source>
        <dbReference type="RuleBase" id="RU361235"/>
    </source>
</evidence>
<dbReference type="GO" id="GO:0016787">
    <property type="term" value="F:hydrolase activity"/>
    <property type="evidence" value="ECO:0007669"/>
    <property type="project" value="UniProtKB-KW"/>
</dbReference>
<gene>
    <name evidence="5" type="ORF">F5Z01DRAFT_626154</name>
</gene>
<evidence type="ECO:0000313" key="5">
    <source>
        <dbReference type="EMBL" id="KAG9252140.1"/>
    </source>
</evidence>
<dbReference type="EMBL" id="MU251264">
    <property type="protein sequence ID" value="KAG9252140.1"/>
    <property type="molecule type" value="Genomic_DNA"/>
</dbReference>
<dbReference type="Gene3D" id="3.40.50.1820">
    <property type="entry name" value="alpha/beta hydrolase"/>
    <property type="match status" value="1"/>
</dbReference>
<proteinExistence type="inferred from homology"/>
<dbReference type="SUPFAM" id="SSF53474">
    <property type="entry name" value="alpha/beta-Hydrolases"/>
    <property type="match status" value="1"/>
</dbReference>
<dbReference type="InterPro" id="IPR050309">
    <property type="entry name" value="Type-B_Carboxylest/Lipase"/>
</dbReference>
<feature type="chain" id="PRO_5040548073" description="Carboxylic ester hydrolase" evidence="3">
    <location>
        <begin position="18"/>
        <end position="528"/>
    </location>
</feature>
<reference evidence="5" key="1">
    <citation type="journal article" date="2021" name="IMA Fungus">
        <title>Genomic characterization of three marine fungi, including Emericellopsis atlantica sp. nov. with signatures of a generalist lifestyle and marine biomass degradation.</title>
        <authorList>
            <person name="Hagestad O.C."/>
            <person name="Hou L."/>
            <person name="Andersen J.H."/>
            <person name="Hansen E.H."/>
            <person name="Altermark B."/>
            <person name="Li C."/>
            <person name="Kuhnert E."/>
            <person name="Cox R.J."/>
            <person name="Crous P.W."/>
            <person name="Spatafora J.W."/>
            <person name="Lail K."/>
            <person name="Amirebrahimi M."/>
            <person name="Lipzen A."/>
            <person name="Pangilinan J."/>
            <person name="Andreopoulos W."/>
            <person name="Hayes R.D."/>
            <person name="Ng V."/>
            <person name="Grigoriev I.V."/>
            <person name="Jackson S.A."/>
            <person name="Sutton T.D.S."/>
            <person name="Dobson A.D.W."/>
            <person name="Rama T."/>
        </authorList>
    </citation>
    <scope>NUCLEOTIDE SEQUENCE</scope>
    <source>
        <strain evidence="5">TS7</strain>
    </source>
</reference>
<comment type="similarity">
    <text evidence="1 3">Belongs to the type-B carboxylesterase/lipase family.</text>
</comment>
<keyword evidence="6" id="KW-1185">Reference proteome</keyword>
<dbReference type="AlphaFoldDB" id="A0A9P7ZID8"/>
<keyword evidence="2 3" id="KW-0378">Hydrolase</keyword>
<dbReference type="GeneID" id="70292367"/>
<evidence type="ECO:0000313" key="6">
    <source>
        <dbReference type="Proteomes" id="UP000887229"/>
    </source>
</evidence>
<evidence type="ECO:0000259" key="4">
    <source>
        <dbReference type="Pfam" id="PF00135"/>
    </source>
</evidence>
<dbReference type="RefSeq" id="XP_046116064.1">
    <property type="nucleotide sequence ID" value="XM_046261464.1"/>
</dbReference>
<dbReference type="InterPro" id="IPR019826">
    <property type="entry name" value="Carboxylesterase_B_AS"/>
</dbReference>
<protein>
    <recommendedName>
        <fullName evidence="3">Carboxylic ester hydrolase</fullName>
        <ecNumber evidence="3">3.1.1.-</ecNumber>
    </recommendedName>
</protein>
<accession>A0A9P7ZID8</accession>
<sequence>MIRTLLSVALWASSSLAVDDVVDVGYASYRGQELENGLSQWLGLRYAAAPVGDLRFMPPQDPEVHDEIQPADKVGLSCLGTNKLPTLNTTSEDCLFMNIMAPTNATCSSNLPVFFYIQGGGFNSNSNPNVNGTGIIDAADRDLVVVTINYRVGPYGFLTNKDQVTPNNGLRDQVKALEWVQAHISKFGGNPNHVVVGGTSAGAASVIFHLTANNGSDSGLFHGAISESASLAGLLTVKESQYQYNNFATRLGCTGKDSLECLRNKTALEIQEENFNIPLPGGSKPPAYQWLPVLDYDFINDYTYHALTEGKFIKVPTIFGDDTNGGTVFTPKNASTQAESNQFILDAYPTISPEMFGEINDLYPNPNKTCPNNGCFWRQTSNTYQEIRYMCPALYANSVYAPFAKSWAYRWNVEDPAQIAQGLGVPHTSELEALIGAEYTDEEPKSYKIGQKNRPATHVIQRYWTSFMRTLDPNTFRQEGAVEWTSWGKDNQARVVMNTGGKTNMEDIDEGLRERCEYWYKHSMEMNL</sequence>
<organism evidence="5 6">
    <name type="scientific">Emericellopsis atlantica</name>
    <dbReference type="NCBI Taxonomy" id="2614577"/>
    <lineage>
        <taxon>Eukaryota</taxon>
        <taxon>Fungi</taxon>
        <taxon>Dikarya</taxon>
        <taxon>Ascomycota</taxon>
        <taxon>Pezizomycotina</taxon>
        <taxon>Sordariomycetes</taxon>
        <taxon>Hypocreomycetidae</taxon>
        <taxon>Hypocreales</taxon>
        <taxon>Bionectriaceae</taxon>
        <taxon>Emericellopsis</taxon>
    </lineage>
</organism>
<feature type="domain" description="Carboxylesterase type B" evidence="4">
    <location>
        <begin position="21"/>
        <end position="505"/>
    </location>
</feature>
<evidence type="ECO:0000256" key="1">
    <source>
        <dbReference type="ARBA" id="ARBA00005964"/>
    </source>
</evidence>
<dbReference type="Pfam" id="PF00135">
    <property type="entry name" value="COesterase"/>
    <property type="match status" value="1"/>
</dbReference>
<dbReference type="InterPro" id="IPR002018">
    <property type="entry name" value="CarbesteraseB"/>
</dbReference>
<dbReference type="InterPro" id="IPR029058">
    <property type="entry name" value="AB_hydrolase_fold"/>
</dbReference>
<dbReference type="Proteomes" id="UP000887229">
    <property type="component" value="Unassembled WGS sequence"/>
</dbReference>
<feature type="signal peptide" evidence="3">
    <location>
        <begin position="1"/>
        <end position="17"/>
    </location>
</feature>
<name>A0A9P7ZID8_9HYPO</name>
<dbReference type="PANTHER" id="PTHR11559">
    <property type="entry name" value="CARBOXYLESTERASE"/>
    <property type="match status" value="1"/>
</dbReference>